<organism evidence="2 3">
    <name type="scientific">Aspergillus steynii IBT 23096</name>
    <dbReference type="NCBI Taxonomy" id="1392250"/>
    <lineage>
        <taxon>Eukaryota</taxon>
        <taxon>Fungi</taxon>
        <taxon>Dikarya</taxon>
        <taxon>Ascomycota</taxon>
        <taxon>Pezizomycotina</taxon>
        <taxon>Eurotiomycetes</taxon>
        <taxon>Eurotiomycetidae</taxon>
        <taxon>Eurotiales</taxon>
        <taxon>Aspergillaceae</taxon>
        <taxon>Aspergillus</taxon>
        <taxon>Aspergillus subgen. Circumdati</taxon>
    </lineage>
</organism>
<evidence type="ECO:0000256" key="1">
    <source>
        <dbReference type="SAM" id="MobiDB-lite"/>
    </source>
</evidence>
<evidence type="ECO:0000313" key="2">
    <source>
        <dbReference type="EMBL" id="PLB53187.1"/>
    </source>
</evidence>
<feature type="region of interest" description="Disordered" evidence="1">
    <location>
        <begin position="1"/>
        <end position="41"/>
    </location>
</feature>
<dbReference type="VEuPathDB" id="FungiDB:P170DRAFT_434902"/>
<dbReference type="RefSeq" id="XP_024708489.1">
    <property type="nucleotide sequence ID" value="XM_024848824.1"/>
</dbReference>
<dbReference type="GeneID" id="36556523"/>
<evidence type="ECO:0000313" key="3">
    <source>
        <dbReference type="Proteomes" id="UP000234275"/>
    </source>
</evidence>
<feature type="compositionally biased region" description="Polar residues" evidence="1">
    <location>
        <begin position="1"/>
        <end position="10"/>
    </location>
</feature>
<protein>
    <submittedName>
        <fullName evidence="2">Uncharacterized protein</fullName>
    </submittedName>
</protein>
<proteinExistence type="predicted"/>
<keyword evidence="3" id="KW-1185">Reference proteome</keyword>
<accession>A0A2I2GK04</accession>
<dbReference type="Proteomes" id="UP000234275">
    <property type="component" value="Unassembled WGS sequence"/>
</dbReference>
<dbReference type="EMBL" id="MSFO01000002">
    <property type="protein sequence ID" value="PLB53187.1"/>
    <property type="molecule type" value="Genomic_DNA"/>
</dbReference>
<sequence length="270" mass="30467">MHTSENLQYPSSTSGTDTSPSSASQPWTPHDDSSTSTSDEEEVLFDLDESAMAELPIHLQHTMREIQRERVRRLSQGPENLMSMSVSVSMTMDMGMRNDSHSPVHSHNTYDRWVQNMMSRMSNDQEMSVAREARELEKDMHLNKESNAFGQDLRSAGVYVHGPGDEHSMEASSGRYYSRSISMSGRNVFLGCMGSFERNVLTRCTNGRQAVGGVLGDKFAAEHVSEVNVRVGGEMQQQRSRRGQFRKTILSAVRVRVKKSVQKMSMFFKK</sequence>
<reference evidence="2 3" key="1">
    <citation type="submission" date="2016-12" db="EMBL/GenBank/DDBJ databases">
        <title>The genomes of Aspergillus section Nigri reveals drivers in fungal speciation.</title>
        <authorList>
            <consortium name="DOE Joint Genome Institute"/>
            <person name="Vesth T.C."/>
            <person name="Nybo J."/>
            <person name="Theobald S."/>
            <person name="Brandl J."/>
            <person name="Frisvad J.C."/>
            <person name="Nielsen K.F."/>
            <person name="Lyhne E.K."/>
            <person name="Kogle M.E."/>
            <person name="Kuo A."/>
            <person name="Riley R."/>
            <person name="Clum A."/>
            <person name="Nolan M."/>
            <person name="Lipzen A."/>
            <person name="Salamov A."/>
            <person name="Henrissat B."/>
            <person name="Wiebenga A."/>
            <person name="De Vries R.P."/>
            <person name="Grigoriev I.V."/>
            <person name="Mortensen U.H."/>
            <person name="Andersen M.R."/>
            <person name="Baker S.E."/>
        </authorList>
    </citation>
    <scope>NUCLEOTIDE SEQUENCE [LARGE SCALE GENOMIC DNA]</scope>
    <source>
        <strain evidence="2 3">IBT 23096</strain>
    </source>
</reference>
<dbReference type="AlphaFoldDB" id="A0A2I2GK04"/>
<name>A0A2I2GK04_9EURO</name>
<dbReference type="OrthoDB" id="4506792at2759"/>
<gene>
    <name evidence="2" type="ORF">P170DRAFT_434902</name>
</gene>
<comment type="caution">
    <text evidence="2">The sequence shown here is derived from an EMBL/GenBank/DDBJ whole genome shotgun (WGS) entry which is preliminary data.</text>
</comment>
<feature type="compositionally biased region" description="Low complexity" evidence="1">
    <location>
        <begin position="11"/>
        <end position="24"/>
    </location>
</feature>